<dbReference type="PANTHER" id="PTHR43581:SF4">
    <property type="entry name" value="ATP_GTP PHOSPHATASE"/>
    <property type="match status" value="1"/>
</dbReference>
<dbReference type="InterPro" id="IPR041685">
    <property type="entry name" value="AAA_GajA/Old/RecF-like"/>
</dbReference>
<dbReference type="Proteomes" id="UP000518300">
    <property type="component" value="Unassembled WGS sequence"/>
</dbReference>
<dbReference type="Pfam" id="PF20469">
    <property type="entry name" value="OLD-like_TOPRIM"/>
    <property type="match status" value="1"/>
</dbReference>
<dbReference type="Gene3D" id="3.40.50.300">
    <property type="entry name" value="P-loop containing nucleotide triphosphate hydrolases"/>
    <property type="match status" value="1"/>
</dbReference>
<reference evidence="3 4" key="1">
    <citation type="submission" date="2020-04" db="EMBL/GenBank/DDBJ databases">
        <title>Draft genome of Pyxidicoccus fallax type strain.</title>
        <authorList>
            <person name="Whitworth D.E."/>
        </authorList>
    </citation>
    <scope>NUCLEOTIDE SEQUENCE [LARGE SCALE GENOMIC DNA]</scope>
    <source>
        <strain evidence="3 4">DSM 14698</strain>
    </source>
</reference>
<dbReference type="InterPro" id="IPR034139">
    <property type="entry name" value="TOPRIM_OLD"/>
</dbReference>
<evidence type="ECO:0000313" key="3">
    <source>
        <dbReference type="EMBL" id="NMO15815.1"/>
    </source>
</evidence>
<sequence length="868" mass="97329">MRLAEIEIRNFKGLGNITITIPALDPSRPGSANFVSIIGRNNVGKSSILQAICLASPHVPPTAPNEDHFPHRSLSRGPIEVTLTFDNLTETDQQEHAIRAHIHEGRYRVRKRWHLDEDENKIVRAIEAYAPTETLDLPKDITWAQLLQHSAATIALAEEYKRRHDKPPRNKLSPKVIDALKDIAREINSPLRQPNLEWSTNPGGISPNVDKVFPRVIFLPAQTETKSAISSGIKDSALYQIADAMFTDELSKHKAVRTFKAAADSLTHLFSDLGKHRIVGNLESEISSRLGRFIDLTAELDLRAPDVTADLAKMTSIWVKDGVLRTSPEHQGHGAQRALVLSLLHLLAEKKRHSQDASQAILLLVEEPEAYLHPQMCRKMRDVLVDIARNSVAQVICTTHSPVFLDLADRHDGIVLLRKAEGEAQALQRKEDLFGGASEQRERLRMLLNFDPTVNEVFFTGGQAVCLFEGDTELVALDAIAERLETLSRLDRQKYLTARRDVTTVNCRGKWTIRAFQRVLNNFNIGYRVVHDRDRETAAEGANSKILELASDPSRVHIHCENIEEAFFGAPLKSDRDKPWQIRKNIQAMSEADLTSPSSALRKFFEFVLGCKLESLAPNIQAQAIDSPIEQDTTSSTLFSQRARRNHRERIATVSASSLKFHQSEQLSVLLPTSRQGLRVPQLERQAIRVVHTVLGDLLAVRIADESMRDTLAPADVVLLKPMDFLLPCYRPDASIMSLASFKQSVDNEDIVLAAVNEDIADGHYDLRRVTLRDHGKHGSERWSLRLHADNPETRWGDRGTMLIYKEDAVRFLGKVVGRLPEEDGDALRRRPAEALIAAALRLPEKPFVVEPPNPLQQIDATNVIPKT</sequence>
<organism evidence="3 4">
    <name type="scientific">Pyxidicoccus fallax</name>
    <dbReference type="NCBI Taxonomy" id="394095"/>
    <lineage>
        <taxon>Bacteria</taxon>
        <taxon>Pseudomonadati</taxon>
        <taxon>Myxococcota</taxon>
        <taxon>Myxococcia</taxon>
        <taxon>Myxococcales</taxon>
        <taxon>Cystobacterineae</taxon>
        <taxon>Myxococcaceae</taxon>
        <taxon>Pyxidicoccus</taxon>
    </lineage>
</organism>
<dbReference type="EMBL" id="JABBJJ010000048">
    <property type="protein sequence ID" value="NMO15815.1"/>
    <property type="molecule type" value="Genomic_DNA"/>
</dbReference>
<dbReference type="PANTHER" id="PTHR43581">
    <property type="entry name" value="ATP/GTP PHOSPHATASE"/>
    <property type="match status" value="1"/>
</dbReference>
<dbReference type="SUPFAM" id="SSF52540">
    <property type="entry name" value="P-loop containing nucleoside triphosphate hydrolases"/>
    <property type="match status" value="1"/>
</dbReference>
<dbReference type="AlphaFoldDB" id="A0A848LFQ9"/>
<protein>
    <submittedName>
        <fullName evidence="3">AAA family ATPase</fullName>
    </submittedName>
</protein>
<dbReference type="Pfam" id="PF13175">
    <property type="entry name" value="AAA_15"/>
    <property type="match status" value="1"/>
</dbReference>
<gene>
    <name evidence="3" type="ORF">HG543_13270</name>
</gene>
<dbReference type="InterPro" id="IPR051396">
    <property type="entry name" value="Bact_Antivir_Def_Nuclease"/>
</dbReference>
<feature type="domain" description="Endonuclease GajA/Old nuclease/RecF-like AAA" evidence="1">
    <location>
        <begin position="1"/>
        <end position="404"/>
    </location>
</feature>
<evidence type="ECO:0000259" key="1">
    <source>
        <dbReference type="Pfam" id="PF13175"/>
    </source>
</evidence>
<keyword evidence="4" id="KW-1185">Reference proteome</keyword>
<dbReference type="InterPro" id="IPR027417">
    <property type="entry name" value="P-loop_NTPase"/>
</dbReference>
<name>A0A848LFQ9_9BACT</name>
<feature type="domain" description="OLD protein-like TOPRIM" evidence="2">
    <location>
        <begin position="463"/>
        <end position="534"/>
    </location>
</feature>
<dbReference type="RefSeq" id="WP_169345103.1">
    <property type="nucleotide sequence ID" value="NZ_JABBJJ010000048.1"/>
</dbReference>
<accession>A0A848LFQ9</accession>
<evidence type="ECO:0000313" key="4">
    <source>
        <dbReference type="Proteomes" id="UP000518300"/>
    </source>
</evidence>
<comment type="caution">
    <text evidence="3">The sequence shown here is derived from an EMBL/GenBank/DDBJ whole genome shotgun (WGS) entry which is preliminary data.</text>
</comment>
<proteinExistence type="predicted"/>
<evidence type="ECO:0000259" key="2">
    <source>
        <dbReference type="Pfam" id="PF20469"/>
    </source>
</evidence>